<accession>A0AAP9WIX4</accession>
<proteinExistence type="predicted"/>
<evidence type="ECO:0000313" key="2">
    <source>
        <dbReference type="Proteomes" id="UP000663255"/>
    </source>
</evidence>
<protein>
    <submittedName>
        <fullName evidence="1">Uncharacterized protein</fullName>
    </submittedName>
</protein>
<sequence length="61" mass="7079">MICSSSYIILQINLSFVVVPTLEDYRFNCYKLLFYKLCEFPHFMKLSVSLLWALTGFGTSS</sequence>
<name>A0AAP9WIX4_LEPIR</name>
<reference evidence="1" key="1">
    <citation type="submission" date="2019-09" db="EMBL/GenBank/DDBJ databases">
        <title>Comparative Genomics of Leptospira interrogans Reveals Genome Plasticity - A Common Adaptive Strategy for Survival in Various Hosts.</title>
        <authorList>
            <person name="Ramli S.R."/>
            <person name="Bunk B."/>
            <person name="Goris M."/>
            <person name="Bhuju S."/>
            <person name="Jarek M."/>
            <person name="Sproer C."/>
            <person name="Mustakim S."/>
            <person name="Strommenger B."/>
            <person name="Pessler F."/>
        </authorList>
    </citation>
    <scope>NUCLEOTIDE SEQUENCE</scope>
    <source>
        <strain evidence="1">1489</strain>
    </source>
</reference>
<dbReference type="AlphaFoldDB" id="A0AAP9WIX4"/>
<dbReference type="EMBL" id="CP043893">
    <property type="protein sequence ID" value="QOI49815.1"/>
    <property type="molecule type" value="Genomic_DNA"/>
</dbReference>
<gene>
    <name evidence="1" type="ORF">Lepto1489_04595</name>
</gene>
<evidence type="ECO:0000313" key="1">
    <source>
        <dbReference type="EMBL" id="QOI49815.1"/>
    </source>
</evidence>
<dbReference type="Proteomes" id="UP000663255">
    <property type="component" value="Chromosome 1"/>
</dbReference>
<organism evidence="1 2">
    <name type="scientific">Leptospira interrogans serovar Bataviae</name>
    <dbReference type="NCBI Taxonomy" id="312175"/>
    <lineage>
        <taxon>Bacteria</taxon>
        <taxon>Pseudomonadati</taxon>
        <taxon>Spirochaetota</taxon>
        <taxon>Spirochaetia</taxon>
        <taxon>Leptospirales</taxon>
        <taxon>Leptospiraceae</taxon>
        <taxon>Leptospira</taxon>
    </lineage>
</organism>